<accession>A0A6P8IM23</accession>
<evidence type="ECO:0000256" key="6">
    <source>
        <dbReference type="ARBA" id="ARBA00022679"/>
    </source>
</evidence>
<protein>
    <recommendedName>
        <fullName evidence="16">DNA repair protein REV1</fullName>
        <ecNumber evidence="16">2.7.7.-</ecNumber>
    </recommendedName>
</protein>
<dbReference type="GeneID" id="116302641"/>
<dbReference type="PANTHER" id="PTHR45990:SF1">
    <property type="entry name" value="DNA REPAIR PROTEIN REV1"/>
    <property type="match status" value="1"/>
</dbReference>
<dbReference type="InterPro" id="IPR038401">
    <property type="entry name" value="Rev1_C_sf"/>
</dbReference>
<dbReference type="GO" id="GO:0003684">
    <property type="term" value="F:damaged DNA binding"/>
    <property type="evidence" value="ECO:0007669"/>
    <property type="project" value="UniProtKB-UniRule"/>
</dbReference>
<dbReference type="GO" id="GO:0006281">
    <property type="term" value="P:DNA repair"/>
    <property type="evidence" value="ECO:0007669"/>
    <property type="project" value="UniProtKB-KW"/>
</dbReference>
<feature type="binding site" evidence="17">
    <location>
        <position position="439"/>
    </location>
    <ligand>
        <name>Mg(2+)</name>
        <dbReference type="ChEBI" id="CHEBI:18420"/>
        <label>1</label>
    </ligand>
</feature>
<dbReference type="Pfam" id="PF21999">
    <property type="entry name" value="IMS_HHH_1"/>
    <property type="match status" value="1"/>
</dbReference>
<evidence type="ECO:0000256" key="5">
    <source>
        <dbReference type="ARBA" id="ARBA00022634"/>
    </source>
</evidence>
<reference evidence="22" key="1">
    <citation type="submission" date="2025-08" db="UniProtKB">
        <authorList>
            <consortium name="RefSeq"/>
        </authorList>
    </citation>
    <scope>IDENTIFICATION</scope>
    <source>
        <tissue evidence="22">Tentacle</tissue>
    </source>
</reference>
<comment type="subcellular location">
    <subcellularLocation>
        <location evidence="2">Cytoplasm</location>
    </subcellularLocation>
    <subcellularLocation>
        <location evidence="1 16">Nucleus</location>
    </subcellularLocation>
</comment>
<evidence type="ECO:0000256" key="12">
    <source>
        <dbReference type="ARBA" id="ARBA00023125"/>
    </source>
</evidence>
<dbReference type="Gene3D" id="1.10.150.20">
    <property type="entry name" value="5' to 3' exonuclease, C-terminal subdomain"/>
    <property type="match status" value="1"/>
</dbReference>
<comment type="function">
    <text evidence="16">Deoxycytidyl transferase involved in DNA repair. Transfers a dCMP residue from dCTP to the 3'-end of a DNA primer in a template-dependent reaction. May assist in the first step in the bypass of abasic lesions by the insertion of a nucleotide opposite the lesion. Required for normal induction of mutations by physical and chemical agents.</text>
</comment>
<dbReference type="InterPro" id="IPR001126">
    <property type="entry name" value="UmuC"/>
</dbReference>
<organism evidence="21 22">
    <name type="scientific">Actinia tenebrosa</name>
    <name type="common">Australian red waratah sea anemone</name>
    <dbReference type="NCBI Taxonomy" id="6105"/>
    <lineage>
        <taxon>Eukaryota</taxon>
        <taxon>Metazoa</taxon>
        <taxon>Cnidaria</taxon>
        <taxon>Anthozoa</taxon>
        <taxon>Hexacorallia</taxon>
        <taxon>Actiniaria</taxon>
        <taxon>Actiniidae</taxon>
        <taxon>Actinia</taxon>
    </lineage>
</organism>
<dbReference type="Gene3D" id="6.10.250.1490">
    <property type="match status" value="1"/>
</dbReference>
<dbReference type="InterPro" id="IPR031991">
    <property type="entry name" value="Rev1_C"/>
</dbReference>
<dbReference type="SUPFAM" id="SSF52113">
    <property type="entry name" value="BRCT domain"/>
    <property type="match status" value="1"/>
</dbReference>
<dbReference type="Proteomes" id="UP000515163">
    <property type="component" value="Unplaced"/>
</dbReference>
<evidence type="ECO:0000313" key="21">
    <source>
        <dbReference type="Proteomes" id="UP000515163"/>
    </source>
</evidence>
<dbReference type="HAMAP" id="MF_01113">
    <property type="entry name" value="DNApol_IV"/>
    <property type="match status" value="1"/>
</dbReference>
<dbReference type="KEGG" id="aten:116302641"/>
<dbReference type="InterPro" id="IPR036420">
    <property type="entry name" value="BRCT_dom_sf"/>
</dbReference>
<feature type="domain" description="BRCT" evidence="19">
    <location>
        <begin position="52"/>
        <end position="139"/>
    </location>
</feature>
<feature type="region of interest" description="Disordered" evidence="18">
    <location>
        <begin position="790"/>
        <end position="810"/>
    </location>
</feature>
<evidence type="ECO:0000256" key="11">
    <source>
        <dbReference type="ARBA" id="ARBA00022842"/>
    </source>
</evidence>
<dbReference type="Gene3D" id="1.20.58.1280">
    <property type="entry name" value="DNA repair protein Rev1, C-terminal domain"/>
    <property type="match status" value="1"/>
</dbReference>
<evidence type="ECO:0000256" key="16">
    <source>
        <dbReference type="PIRNR" id="PIRNR036573"/>
    </source>
</evidence>
<evidence type="ECO:0000256" key="7">
    <source>
        <dbReference type="ARBA" id="ARBA00022695"/>
    </source>
</evidence>
<dbReference type="FunFam" id="3.30.1490.100:FF:000001">
    <property type="entry name" value="DNA repair protein REV1"/>
    <property type="match status" value="1"/>
</dbReference>
<dbReference type="Gene3D" id="3.30.1490.100">
    <property type="entry name" value="DNA polymerase, Y-family, little finger domain"/>
    <property type="match status" value="1"/>
</dbReference>
<feature type="compositionally biased region" description="Basic and acidic residues" evidence="18">
    <location>
        <begin position="847"/>
        <end position="857"/>
    </location>
</feature>
<feature type="binding site" evidence="17">
    <location>
        <position position="440"/>
    </location>
    <ligand>
        <name>Mg(2+)</name>
        <dbReference type="ChEBI" id="CHEBI:18420"/>
        <label>1</label>
    </ligand>
</feature>
<dbReference type="SUPFAM" id="SSF56672">
    <property type="entry name" value="DNA/RNA polymerases"/>
    <property type="match status" value="1"/>
</dbReference>
<dbReference type="InterPro" id="IPR001357">
    <property type="entry name" value="BRCT_dom"/>
</dbReference>
<dbReference type="InParanoid" id="A0A6P8IM23"/>
<dbReference type="CDD" id="cd17719">
    <property type="entry name" value="BRCT_Rev1"/>
    <property type="match status" value="1"/>
</dbReference>
<dbReference type="Pfam" id="PF00817">
    <property type="entry name" value="IMS"/>
    <property type="match status" value="1"/>
</dbReference>
<name>A0A6P8IM23_ACTTE</name>
<dbReference type="Pfam" id="PF16589">
    <property type="entry name" value="BRCT_2"/>
    <property type="match status" value="1"/>
</dbReference>
<keyword evidence="7 16" id="KW-0548">Nucleotidyltransferase</keyword>
<evidence type="ECO:0000256" key="15">
    <source>
        <dbReference type="ARBA" id="ARBA00049244"/>
    </source>
</evidence>
<dbReference type="GO" id="GO:0017125">
    <property type="term" value="F:deoxycytidyl transferase activity"/>
    <property type="evidence" value="ECO:0007669"/>
    <property type="project" value="TreeGrafter"/>
</dbReference>
<dbReference type="InterPro" id="IPR022880">
    <property type="entry name" value="DNApol_IV"/>
</dbReference>
<comment type="similarity">
    <text evidence="3 16">Belongs to the DNA polymerase type-Y family.</text>
</comment>
<keyword evidence="5 16" id="KW-0237">DNA synthesis</keyword>
<dbReference type="FunFam" id="3.40.50.10190:FF:000011">
    <property type="entry name" value="DNA repair protein REV1"/>
    <property type="match status" value="1"/>
</dbReference>
<dbReference type="PIRSF" id="PIRSF036573">
    <property type="entry name" value="REV1"/>
    <property type="match status" value="1"/>
</dbReference>
<comment type="cofactor">
    <cofactor evidence="17">
        <name>Mg(2+)</name>
        <dbReference type="ChEBI" id="CHEBI:18420"/>
    </cofactor>
    <text evidence="17">Binds 2 magnesium ions.</text>
</comment>
<keyword evidence="14 16" id="KW-0539">Nucleus</keyword>
<keyword evidence="6 16" id="KW-0808">Transferase</keyword>
<dbReference type="GO" id="GO:0005737">
    <property type="term" value="C:cytoplasm"/>
    <property type="evidence" value="ECO:0007669"/>
    <property type="project" value="UniProtKB-SubCell"/>
</dbReference>
<evidence type="ECO:0000256" key="4">
    <source>
        <dbReference type="ARBA" id="ARBA00022490"/>
    </source>
</evidence>
<dbReference type="InterPro" id="IPR043128">
    <property type="entry name" value="Rev_trsase/Diguanyl_cyclase"/>
</dbReference>
<evidence type="ECO:0000256" key="8">
    <source>
        <dbReference type="ARBA" id="ARBA00022705"/>
    </source>
</evidence>
<evidence type="ECO:0000256" key="13">
    <source>
        <dbReference type="ARBA" id="ARBA00023204"/>
    </source>
</evidence>
<keyword evidence="4" id="KW-0963">Cytoplasm</keyword>
<dbReference type="FunCoup" id="A0A6P8IM23">
    <property type="interactions" value="1694"/>
</dbReference>
<dbReference type="CDD" id="cd01701">
    <property type="entry name" value="PolY_Rev1"/>
    <property type="match status" value="1"/>
</dbReference>
<dbReference type="EC" id="2.7.7.-" evidence="16"/>
<gene>
    <name evidence="22" type="primary">LOC116302641</name>
</gene>
<dbReference type="SUPFAM" id="SSF100879">
    <property type="entry name" value="Lesion bypass DNA polymerase (Y-family), little finger domain"/>
    <property type="match status" value="1"/>
</dbReference>
<dbReference type="Gene3D" id="3.40.1170.60">
    <property type="match status" value="1"/>
</dbReference>
<evidence type="ECO:0000256" key="17">
    <source>
        <dbReference type="PIRSR" id="PIRSR036573-2"/>
    </source>
</evidence>
<dbReference type="AlphaFoldDB" id="A0A6P8IM23"/>
<keyword evidence="11 17" id="KW-0460">Magnesium</keyword>
<evidence type="ECO:0000313" key="22">
    <source>
        <dbReference type="RefSeq" id="XP_031567842.1"/>
    </source>
</evidence>
<evidence type="ECO:0000259" key="20">
    <source>
        <dbReference type="PROSITE" id="PS50173"/>
    </source>
</evidence>
<dbReference type="PROSITE" id="PS50172">
    <property type="entry name" value="BRCT"/>
    <property type="match status" value="1"/>
</dbReference>
<evidence type="ECO:0000256" key="9">
    <source>
        <dbReference type="ARBA" id="ARBA00022723"/>
    </source>
</evidence>
<dbReference type="Gene3D" id="3.40.50.10190">
    <property type="entry name" value="BRCT domain"/>
    <property type="match status" value="1"/>
</dbReference>
<dbReference type="InterPro" id="IPR017961">
    <property type="entry name" value="DNA_pol_Y-fam_little_finger"/>
</dbReference>
<dbReference type="GO" id="GO:0070987">
    <property type="term" value="P:error-free translesion synthesis"/>
    <property type="evidence" value="ECO:0007669"/>
    <property type="project" value="TreeGrafter"/>
</dbReference>
<dbReference type="InterPro" id="IPR012112">
    <property type="entry name" value="REV1"/>
</dbReference>
<dbReference type="GO" id="GO:0042276">
    <property type="term" value="P:error-prone translesion synthesis"/>
    <property type="evidence" value="ECO:0007669"/>
    <property type="project" value="InterPro"/>
</dbReference>
<dbReference type="Gene3D" id="3.30.70.270">
    <property type="match status" value="1"/>
</dbReference>
<keyword evidence="8" id="KW-0235">DNA replication</keyword>
<feature type="compositionally biased region" description="Polar residues" evidence="18">
    <location>
        <begin position="868"/>
        <end position="878"/>
    </location>
</feature>
<keyword evidence="9 17" id="KW-0479">Metal-binding</keyword>
<keyword evidence="13 16" id="KW-0234">DNA repair</keyword>
<evidence type="ECO:0000256" key="2">
    <source>
        <dbReference type="ARBA" id="ARBA00004496"/>
    </source>
</evidence>
<evidence type="ECO:0000256" key="1">
    <source>
        <dbReference type="ARBA" id="ARBA00004123"/>
    </source>
</evidence>
<dbReference type="PANTHER" id="PTHR45990">
    <property type="entry name" value="DNA REPAIR PROTEIN REV1"/>
    <property type="match status" value="1"/>
</dbReference>
<evidence type="ECO:0000256" key="3">
    <source>
        <dbReference type="ARBA" id="ARBA00010945"/>
    </source>
</evidence>
<dbReference type="InterPro" id="IPR036775">
    <property type="entry name" value="DNA_pol_Y-fam_lit_finger_sf"/>
</dbReference>
<feature type="region of interest" description="Disordered" evidence="18">
    <location>
        <begin position="847"/>
        <end position="885"/>
    </location>
</feature>
<dbReference type="GO" id="GO:0005634">
    <property type="term" value="C:nucleus"/>
    <property type="evidence" value="ECO:0007669"/>
    <property type="project" value="UniProtKB-SubCell"/>
</dbReference>
<keyword evidence="12 16" id="KW-0238">DNA-binding</keyword>
<evidence type="ECO:0000259" key="19">
    <source>
        <dbReference type="PROSITE" id="PS50172"/>
    </source>
</evidence>
<dbReference type="Pfam" id="PF11799">
    <property type="entry name" value="IMS_C"/>
    <property type="match status" value="1"/>
</dbReference>
<dbReference type="Pfam" id="PF16727">
    <property type="entry name" value="REV1_C"/>
    <property type="match status" value="1"/>
</dbReference>
<dbReference type="InterPro" id="IPR043502">
    <property type="entry name" value="DNA/RNA_pol_sf"/>
</dbReference>
<comment type="catalytic activity">
    <reaction evidence="15">
        <text>DNA(n) + a 2'-deoxyribonucleoside 5'-triphosphate = DNA(n+1) + diphosphate</text>
        <dbReference type="Rhea" id="RHEA:22508"/>
        <dbReference type="Rhea" id="RHEA-COMP:17339"/>
        <dbReference type="Rhea" id="RHEA-COMP:17340"/>
        <dbReference type="ChEBI" id="CHEBI:33019"/>
        <dbReference type="ChEBI" id="CHEBI:61560"/>
        <dbReference type="ChEBI" id="CHEBI:173112"/>
        <dbReference type="EC" id="2.7.7.7"/>
    </reaction>
</comment>
<feature type="binding site" evidence="17">
    <location>
        <position position="324"/>
    </location>
    <ligand>
        <name>Mg(2+)</name>
        <dbReference type="ChEBI" id="CHEBI:18420"/>
        <label>1</label>
    </ligand>
</feature>
<evidence type="ECO:0000256" key="14">
    <source>
        <dbReference type="ARBA" id="ARBA00023242"/>
    </source>
</evidence>
<keyword evidence="21" id="KW-1185">Reference proteome</keyword>
<evidence type="ECO:0000256" key="18">
    <source>
        <dbReference type="SAM" id="MobiDB-lite"/>
    </source>
</evidence>
<dbReference type="SMART" id="SM00292">
    <property type="entry name" value="BRCT"/>
    <property type="match status" value="1"/>
</dbReference>
<dbReference type="OrthoDB" id="427711at2759"/>
<sequence>MDLGEKTIKAQDKRNKRKKDWGHYGEYMSAKLRKLDEQFTADVHSAATESRESSAIFQGLAIFINGYTIPPADDLRKLFVLHGGRFQQYFSRSSVTHIIATNLPNSKITEIRDKKIVRPQWILDSIEQGRCLPIDQYLLYSGRLALQKRLNFSNADQSVQSTVQHPSSKEKKNTVCCIDSEIPTINVDTLNAEKPSNTENKQKFDSDAPLDMSVDFANSSILMDLPMANDDKGDDDASTKAKRHVDNTGIPVMDKEINTRHLKAGEPNFMTEFYSNSRLHHLSTWSAEFKQFTSDLIKARIRKGIVPHQNPGPASYGRVIMHVDMDCFFVSVGLRNKPSLLGKPVAVCHAGKTNTGKEVISPGKEMSASFFTSMSEIASCSYEARKAGVRNGMFLGAARRLCPDIICIPYNFQDYRDVSKKMFETLVQYSHDIEAVSCDEAYLDVTHSLDDQTTPLALAQKMRNEIKGKTGCNVSVGIGNNVLLARMCTRIAKPNGQFYLSAEDDVLEFVGSQKVTDLPGIGRAQGHKLKSLGIDSCADLQKCSLQFLQQTFGEKTGFTLYGFCRGEDDRPIRVERERKSVSAEINYGMRFTKESEAEHFIDELSREVQKRLKECGVKGRSITLKLKVRRQGAQEPLKFMGHGICDNIARSAGLQVPTDDSRLIFKKCQSLFRQLRVSSSDVRGLGIQVSKLTHSGGAARTLHDYAQTITSTDNNRFECQSREKENENKIVTSLKHDEDSGLLSGILNSSSESPPNSFCYVKERHGDCSSPTRRESIINYEALEMDSQIFPPLPRFTPQPRSTSSAKREVESVQTFDEDLCLPSFSQLDVSALNALPKDMRLKIEKHYSKDKEKTAKEPVVTEDNRSLQKSPQTSESSPPRLGGEVTLSGVKSVIKEWASTEAPIKEDVEVVSSYLLDLIMKKNMELLHLLIKFLIRCIKKTENSDWQSACEDIVDRVQMCFIQHYGAPLVL</sequence>
<dbReference type="PROSITE" id="PS50173">
    <property type="entry name" value="UMUC"/>
    <property type="match status" value="1"/>
</dbReference>
<dbReference type="GO" id="GO:0003887">
    <property type="term" value="F:DNA-directed DNA polymerase activity"/>
    <property type="evidence" value="ECO:0007669"/>
    <property type="project" value="UniProtKB-KW"/>
</dbReference>
<keyword evidence="10 16" id="KW-0227">DNA damage</keyword>
<evidence type="ECO:0000256" key="10">
    <source>
        <dbReference type="ARBA" id="ARBA00022763"/>
    </source>
</evidence>
<dbReference type="GO" id="GO:0006260">
    <property type="term" value="P:DNA replication"/>
    <property type="evidence" value="ECO:0007669"/>
    <property type="project" value="UniProtKB-KW"/>
</dbReference>
<dbReference type="RefSeq" id="XP_031567842.1">
    <property type="nucleotide sequence ID" value="XM_031711982.1"/>
</dbReference>
<feature type="domain" description="UmuC" evidence="20">
    <location>
        <begin position="320"/>
        <end position="522"/>
    </location>
</feature>
<dbReference type="InterPro" id="IPR053848">
    <property type="entry name" value="IMS_HHH_1"/>
</dbReference>
<dbReference type="GO" id="GO:0046872">
    <property type="term" value="F:metal ion binding"/>
    <property type="evidence" value="ECO:0007669"/>
    <property type="project" value="UniProtKB-KW"/>
</dbReference>
<proteinExistence type="inferred from homology"/>